<evidence type="ECO:0000313" key="2">
    <source>
        <dbReference type="EMBL" id="KAK3921065.1"/>
    </source>
</evidence>
<reference evidence="2" key="2">
    <citation type="journal article" date="2023" name="BMC Genomics">
        <title>Pest status, molecular evolution, and epigenetic factors derived from the genome assembly of Frankliniella fusca, a thysanopteran phytovirus vector.</title>
        <authorList>
            <person name="Catto M.A."/>
            <person name="Labadie P.E."/>
            <person name="Jacobson A.L."/>
            <person name="Kennedy G.G."/>
            <person name="Srinivasan R."/>
            <person name="Hunt B.G."/>
        </authorList>
    </citation>
    <scope>NUCLEOTIDE SEQUENCE</scope>
    <source>
        <strain evidence="2">PL_HMW_Pooled</strain>
    </source>
</reference>
<protein>
    <submittedName>
        <fullName evidence="2">Pleiotropic regulatory protein</fullName>
    </submittedName>
</protein>
<proteinExistence type="predicted"/>
<dbReference type="AlphaFoldDB" id="A0AAE1LIV6"/>
<sequence>MASELPVDGVGRGEQEQPPSRDATVQADPLDDAQVTYLSTKLRGLERWLLAELQHGRAERRLLEELVLINEEDLEFHRQRLNSLQGDKIHASSDTS</sequence>
<dbReference type="EMBL" id="JAHWGI010001031">
    <property type="protein sequence ID" value="KAK3921065.1"/>
    <property type="molecule type" value="Genomic_DNA"/>
</dbReference>
<evidence type="ECO:0000256" key="1">
    <source>
        <dbReference type="SAM" id="MobiDB-lite"/>
    </source>
</evidence>
<evidence type="ECO:0000313" key="3">
    <source>
        <dbReference type="Proteomes" id="UP001219518"/>
    </source>
</evidence>
<keyword evidence="3" id="KW-1185">Reference proteome</keyword>
<gene>
    <name evidence="2" type="ORF">KUF71_010280</name>
</gene>
<dbReference type="Proteomes" id="UP001219518">
    <property type="component" value="Unassembled WGS sequence"/>
</dbReference>
<accession>A0AAE1LIV6</accession>
<feature type="region of interest" description="Disordered" evidence="1">
    <location>
        <begin position="1"/>
        <end position="31"/>
    </location>
</feature>
<comment type="caution">
    <text evidence="2">The sequence shown here is derived from an EMBL/GenBank/DDBJ whole genome shotgun (WGS) entry which is preliminary data.</text>
</comment>
<organism evidence="2 3">
    <name type="scientific">Frankliniella fusca</name>
    <dbReference type="NCBI Taxonomy" id="407009"/>
    <lineage>
        <taxon>Eukaryota</taxon>
        <taxon>Metazoa</taxon>
        <taxon>Ecdysozoa</taxon>
        <taxon>Arthropoda</taxon>
        <taxon>Hexapoda</taxon>
        <taxon>Insecta</taxon>
        <taxon>Pterygota</taxon>
        <taxon>Neoptera</taxon>
        <taxon>Paraneoptera</taxon>
        <taxon>Thysanoptera</taxon>
        <taxon>Terebrantia</taxon>
        <taxon>Thripoidea</taxon>
        <taxon>Thripidae</taxon>
        <taxon>Frankliniella</taxon>
    </lineage>
</organism>
<name>A0AAE1LIV6_9NEOP</name>
<reference evidence="2" key="1">
    <citation type="submission" date="2021-07" db="EMBL/GenBank/DDBJ databases">
        <authorList>
            <person name="Catto M.A."/>
            <person name="Jacobson A."/>
            <person name="Kennedy G."/>
            <person name="Labadie P."/>
            <person name="Hunt B.G."/>
            <person name="Srinivasan R."/>
        </authorList>
    </citation>
    <scope>NUCLEOTIDE SEQUENCE</scope>
    <source>
        <strain evidence="2">PL_HMW_Pooled</strain>
        <tissue evidence="2">Head</tissue>
    </source>
</reference>